<feature type="region of interest" description="Disordered" evidence="1">
    <location>
        <begin position="1"/>
        <end position="40"/>
    </location>
</feature>
<comment type="caution">
    <text evidence="2">The sequence shown here is derived from an EMBL/GenBank/DDBJ whole genome shotgun (WGS) entry which is preliminary data.</text>
</comment>
<name>A0ABR2C8X4_9ROSI</name>
<dbReference type="Proteomes" id="UP001472677">
    <property type="component" value="Unassembled WGS sequence"/>
</dbReference>
<protein>
    <submittedName>
        <fullName evidence="2">Uncharacterized protein</fullName>
    </submittedName>
</protein>
<gene>
    <name evidence="2" type="ORF">V6N12_016156</name>
</gene>
<evidence type="ECO:0000313" key="3">
    <source>
        <dbReference type="Proteomes" id="UP001472677"/>
    </source>
</evidence>
<dbReference type="EMBL" id="JBBPBM010000062">
    <property type="protein sequence ID" value="KAK8515850.1"/>
    <property type="molecule type" value="Genomic_DNA"/>
</dbReference>
<feature type="region of interest" description="Disordered" evidence="1">
    <location>
        <begin position="243"/>
        <end position="266"/>
    </location>
</feature>
<proteinExistence type="predicted"/>
<reference evidence="2 3" key="1">
    <citation type="journal article" date="2024" name="G3 (Bethesda)">
        <title>Genome assembly of Hibiscus sabdariffa L. provides insights into metabolisms of medicinal natural products.</title>
        <authorList>
            <person name="Kim T."/>
        </authorList>
    </citation>
    <scope>NUCLEOTIDE SEQUENCE [LARGE SCALE GENOMIC DNA]</scope>
    <source>
        <strain evidence="2">TK-2024</strain>
        <tissue evidence="2">Old leaves</tissue>
    </source>
</reference>
<evidence type="ECO:0000313" key="2">
    <source>
        <dbReference type="EMBL" id="KAK8515850.1"/>
    </source>
</evidence>
<organism evidence="2 3">
    <name type="scientific">Hibiscus sabdariffa</name>
    <name type="common">roselle</name>
    <dbReference type="NCBI Taxonomy" id="183260"/>
    <lineage>
        <taxon>Eukaryota</taxon>
        <taxon>Viridiplantae</taxon>
        <taxon>Streptophyta</taxon>
        <taxon>Embryophyta</taxon>
        <taxon>Tracheophyta</taxon>
        <taxon>Spermatophyta</taxon>
        <taxon>Magnoliopsida</taxon>
        <taxon>eudicotyledons</taxon>
        <taxon>Gunneridae</taxon>
        <taxon>Pentapetalae</taxon>
        <taxon>rosids</taxon>
        <taxon>malvids</taxon>
        <taxon>Malvales</taxon>
        <taxon>Malvaceae</taxon>
        <taxon>Malvoideae</taxon>
        <taxon>Hibiscus</taxon>
    </lineage>
</organism>
<accession>A0ABR2C8X4</accession>
<feature type="compositionally biased region" description="Basic and acidic residues" evidence="1">
    <location>
        <begin position="250"/>
        <end position="262"/>
    </location>
</feature>
<sequence>MDVGVGEVLGTTSVVSMDANGKEKHRDDGEPQQRCAAPAKPTFRDMLIKAATSSFDVLSDDENDNAPHDEGKGHADVGIVDDLLNAPRGVSADGELETGLLAVGSVEENRLVDVDLIGSENRIVLQGSGSDSLSKVSNISEKGGSVVVASKDVVVHEPITLKPGTHVAVRVSERGSELVQKKGGGRRVTTGLKDGTTKGNLRIRGAKGGERAGTQIRKNQSIRPSSKVGLNYWVGSLDRKLESSMLDDGSSPHDGGEQHIADNIDVQWKENVSFDRSSK</sequence>
<keyword evidence="3" id="KW-1185">Reference proteome</keyword>
<feature type="compositionally biased region" description="Basic and acidic residues" evidence="1">
    <location>
        <begin position="20"/>
        <end position="31"/>
    </location>
</feature>
<evidence type="ECO:0000256" key="1">
    <source>
        <dbReference type="SAM" id="MobiDB-lite"/>
    </source>
</evidence>